<feature type="region of interest" description="Disordered" evidence="1">
    <location>
        <begin position="61"/>
        <end position="84"/>
    </location>
</feature>
<keyword evidence="3" id="KW-1185">Reference proteome</keyword>
<evidence type="ECO:0000313" key="3">
    <source>
        <dbReference type="Proteomes" id="UP000298009"/>
    </source>
</evidence>
<dbReference type="EMBL" id="RQFK01000026">
    <property type="protein sequence ID" value="TGK82621.1"/>
    <property type="molecule type" value="Genomic_DNA"/>
</dbReference>
<sequence length="193" mass="21549">MLRSKNKLFNYWIFLLILVCSTFFSVGAEPKEPPNSITFIEGGVRKTFYRNPNVTAEFVTPEQTQNNQQKNQGKQGIKSGWNVRPSGKELFPKSSKSSVTTKVTEVYTTSIGSGPSIVLPGVLIVTFARDQTPESLERISKKYGIQIQHQFSPKLVSFQTEPGFLSLEKANEVLSEPNVLEAYPDTAVEKSLK</sequence>
<reference evidence="2" key="1">
    <citation type="journal article" date="2019" name="PLoS Negl. Trop. Dis.">
        <title>Revisiting the worldwide diversity of Leptospira species in the environment.</title>
        <authorList>
            <person name="Vincent A.T."/>
            <person name="Schiettekatte O."/>
            <person name="Bourhy P."/>
            <person name="Veyrier F.J."/>
            <person name="Picardeau M."/>
        </authorList>
    </citation>
    <scope>NUCLEOTIDE SEQUENCE [LARGE SCALE GENOMIC DNA]</scope>
    <source>
        <strain evidence="2">201800287</strain>
    </source>
</reference>
<name>A0A4R9I8U1_9LEPT</name>
<dbReference type="OrthoDB" id="343806at2"/>
<comment type="caution">
    <text evidence="2">The sequence shown here is derived from an EMBL/GenBank/DDBJ whole genome shotgun (WGS) entry which is preliminary data.</text>
</comment>
<dbReference type="Proteomes" id="UP000298009">
    <property type="component" value="Unassembled WGS sequence"/>
</dbReference>
<feature type="compositionally biased region" description="Low complexity" evidence="1">
    <location>
        <begin position="63"/>
        <end position="80"/>
    </location>
</feature>
<dbReference type="RefSeq" id="WP_135601563.1">
    <property type="nucleotide sequence ID" value="NZ_RQFK01000026.1"/>
</dbReference>
<protein>
    <recommendedName>
        <fullName evidence="4">Inhibitor I9 domain-containing protein</fullName>
    </recommendedName>
</protein>
<dbReference type="AlphaFoldDB" id="A0A4R9I8U1"/>
<accession>A0A4R9I8U1</accession>
<organism evidence="2 3">
    <name type="scientific">Leptospira noumeaensis</name>
    <dbReference type="NCBI Taxonomy" id="2484964"/>
    <lineage>
        <taxon>Bacteria</taxon>
        <taxon>Pseudomonadati</taxon>
        <taxon>Spirochaetota</taxon>
        <taxon>Spirochaetia</taxon>
        <taxon>Leptospirales</taxon>
        <taxon>Leptospiraceae</taxon>
        <taxon>Leptospira</taxon>
    </lineage>
</organism>
<proteinExistence type="predicted"/>
<evidence type="ECO:0000313" key="2">
    <source>
        <dbReference type="EMBL" id="TGK82621.1"/>
    </source>
</evidence>
<gene>
    <name evidence="2" type="ORF">EHQ24_10345</name>
</gene>
<evidence type="ECO:0008006" key="4">
    <source>
        <dbReference type="Google" id="ProtNLM"/>
    </source>
</evidence>
<evidence type="ECO:0000256" key="1">
    <source>
        <dbReference type="SAM" id="MobiDB-lite"/>
    </source>
</evidence>